<dbReference type="InterPro" id="IPR037185">
    <property type="entry name" value="EmrE-like"/>
</dbReference>
<feature type="chain" id="PRO_5013246129" evidence="6">
    <location>
        <begin position="16"/>
        <end position="281"/>
    </location>
</feature>
<sequence length="281" mass="27438">MRLLLLTALAMVAFAANSVLNRAAVAGGMDPVSFAVVRTVTGAGMLGALALVRRGDAPGRGSWGGAASLALYLGGFSLAYLALDAGTGALILFGGVQVVMFAAALGREAVPPRRWIGAGIALAGLVVLLLPGGGGAPDPLGALAMGAAALGWGIYSLLGRAARDPLGQSAGNFLCAVPLVLPLLLIAPDLRAPQAGLILAALSGAVTSGLGYALWYAVVPRLGASRAAVAQLCVPVIAAAGGAALLGEAPDARFAAAAALTLGGIALSLAPLRGTGTPPRA</sequence>
<dbReference type="OrthoDB" id="321830at2"/>
<dbReference type="InterPro" id="IPR050638">
    <property type="entry name" value="AA-Vitamin_Transporters"/>
</dbReference>
<feature type="transmembrane region" description="Helical" evidence="5">
    <location>
        <begin position="64"/>
        <end position="83"/>
    </location>
</feature>
<dbReference type="RefSeq" id="WP_073326615.1">
    <property type="nucleotide sequence ID" value="NZ_FQYO01000002.1"/>
</dbReference>
<evidence type="ECO:0000256" key="2">
    <source>
        <dbReference type="ARBA" id="ARBA00022692"/>
    </source>
</evidence>
<dbReference type="SUPFAM" id="SSF103481">
    <property type="entry name" value="Multidrug resistance efflux transporter EmrE"/>
    <property type="match status" value="1"/>
</dbReference>
<comment type="subcellular location">
    <subcellularLocation>
        <location evidence="1">Membrane</location>
        <topology evidence="1">Multi-pass membrane protein</topology>
    </subcellularLocation>
</comment>
<dbReference type="STRING" id="1447782.SAMN05444417_0874"/>
<feature type="transmembrane region" description="Helical" evidence="5">
    <location>
        <begin position="194"/>
        <end position="215"/>
    </location>
</feature>
<feature type="transmembrane region" description="Helical" evidence="5">
    <location>
        <begin position="227"/>
        <end position="246"/>
    </location>
</feature>
<proteinExistence type="predicted"/>
<keyword evidence="2 5" id="KW-0812">Transmembrane</keyword>
<keyword evidence="4 5" id="KW-0472">Membrane</keyword>
<dbReference type="PANTHER" id="PTHR32322:SF9">
    <property type="entry name" value="AMINO-ACID METABOLITE EFFLUX PUMP-RELATED"/>
    <property type="match status" value="1"/>
</dbReference>
<dbReference type="GO" id="GO:0016020">
    <property type="term" value="C:membrane"/>
    <property type="evidence" value="ECO:0007669"/>
    <property type="project" value="UniProtKB-SubCell"/>
</dbReference>
<gene>
    <name evidence="8" type="ORF">SAMN05444417_0874</name>
</gene>
<dbReference type="PANTHER" id="PTHR32322">
    <property type="entry name" value="INNER MEMBRANE TRANSPORTER"/>
    <property type="match status" value="1"/>
</dbReference>
<evidence type="ECO:0000313" key="8">
    <source>
        <dbReference type="EMBL" id="SHI52812.1"/>
    </source>
</evidence>
<feature type="transmembrane region" description="Helical" evidence="5">
    <location>
        <begin position="252"/>
        <end position="272"/>
    </location>
</feature>
<dbReference type="Pfam" id="PF00892">
    <property type="entry name" value="EamA"/>
    <property type="match status" value="2"/>
</dbReference>
<accession>A0A1M6BVJ5</accession>
<organism evidence="8 9">
    <name type="scientific">Wenxinia saemankumensis</name>
    <dbReference type="NCBI Taxonomy" id="1447782"/>
    <lineage>
        <taxon>Bacteria</taxon>
        <taxon>Pseudomonadati</taxon>
        <taxon>Pseudomonadota</taxon>
        <taxon>Alphaproteobacteria</taxon>
        <taxon>Rhodobacterales</taxon>
        <taxon>Roseobacteraceae</taxon>
        <taxon>Wenxinia</taxon>
    </lineage>
</organism>
<evidence type="ECO:0000256" key="4">
    <source>
        <dbReference type="ARBA" id="ARBA00023136"/>
    </source>
</evidence>
<dbReference type="InterPro" id="IPR000620">
    <property type="entry name" value="EamA_dom"/>
</dbReference>
<feature type="transmembrane region" description="Helical" evidence="5">
    <location>
        <begin position="32"/>
        <end position="52"/>
    </location>
</feature>
<evidence type="ECO:0000313" key="9">
    <source>
        <dbReference type="Proteomes" id="UP000184292"/>
    </source>
</evidence>
<feature type="transmembrane region" description="Helical" evidence="5">
    <location>
        <begin position="89"/>
        <end position="106"/>
    </location>
</feature>
<keyword evidence="9" id="KW-1185">Reference proteome</keyword>
<evidence type="ECO:0000256" key="3">
    <source>
        <dbReference type="ARBA" id="ARBA00022989"/>
    </source>
</evidence>
<name>A0A1M6BVJ5_9RHOB</name>
<protein>
    <submittedName>
        <fullName evidence="8">EamA-like transporter family protein</fullName>
    </submittedName>
</protein>
<reference evidence="8 9" key="1">
    <citation type="submission" date="2016-11" db="EMBL/GenBank/DDBJ databases">
        <authorList>
            <person name="Jaros S."/>
            <person name="Januszkiewicz K."/>
            <person name="Wedrychowicz H."/>
        </authorList>
    </citation>
    <scope>NUCLEOTIDE SEQUENCE [LARGE SCALE GENOMIC DNA]</scope>
    <source>
        <strain evidence="8 9">DSM 100565</strain>
    </source>
</reference>
<keyword evidence="6" id="KW-0732">Signal</keyword>
<feature type="domain" description="EamA" evidence="7">
    <location>
        <begin position="140"/>
        <end position="269"/>
    </location>
</feature>
<evidence type="ECO:0000256" key="5">
    <source>
        <dbReference type="SAM" id="Phobius"/>
    </source>
</evidence>
<feature type="signal peptide" evidence="6">
    <location>
        <begin position="1"/>
        <end position="15"/>
    </location>
</feature>
<evidence type="ECO:0000259" key="7">
    <source>
        <dbReference type="Pfam" id="PF00892"/>
    </source>
</evidence>
<dbReference type="AlphaFoldDB" id="A0A1M6BVJ5"/>
<feature type="transmembrane region" description="Helical" evidence="5">
    <location>
        <begin position="140"/>
        <end position="158"/>
    </location>
</feature>
<feature type="transmembrane region" description="Helical" evidence="5">
    <location>
        <begin position="115"/>
        <end position="134"/>
    </location>
</feature>
<evidence type="ECO:0000256" key="6">
    <source>
        <dbReference type="SAM" id="SignalP"/>
    </source>
</evidence>
<feature type="domain" description="EamA" evidence="7">
    <location>
        <begin position="4"/>
        <end position="129"/>
    </location>
</feature>
<keyword evidence="3 5" id="KW-1133">Transmembrane helix</keyword>
<dbReference type="Proteomes" id="UP000184292">
    <property type="component" value="Unassembled WGS sequence"/>
</dbReference>
<dbReference type="EMBL" id="FQYO01000002">
    <property type="protein sequence ID" value="SHI52812.1"/>
    <property type="molecule type" value="Genomic_DNA"/>
</dbReference>
<evidence type="ECO:0000256" key="1">
    <source>
        <dbReference type="ARBA" id="ARBA00004141"/>
    </source>
</evidence>
<feature type="transmembrane region" description="Helical" evidence="5">
    <location>
        <begin position="170"/>
        <end position="188"/>
    </location>
</feature>